<dbReference type="GO" id="GO:0004674">
    <property type="term" value="F:protein serine/threonine kinase activity"/>
    <property type="evidence" value="ECO:0007669"/>
    <property type="project" value="UniProtKB-KW"/>
</dbReference>
<gene>
    <name evidence="2" type="ORF">H109_00237</name>
</gene>
<dbReference type="Gene3D" id="1.10.510.10">
    <property type="entry name" value="Transferase(Phosphotransferase) domain 1"/>
    <property type="match status" value="1"/>
</dbReference>
<protein>
    <submittedName>
        <fullName evidence="2">Serine/threonine protein kinase</fullName>
    </submittedName>
</protein>
<dbReference type="GO" id="GO:0005524">
    <property type="term" value="F:ATP binding"/>
    <property type="evidence" value="ECO:0007669"/>
    <property type="project" value="InterPro"/>
</dbReference>
<evidence type="ECO:0000259" key="1">
    <source>
        <dbReference type="PROSITE" id="PS50011"/>
    </source>
</evidence>
<accession>A0A059JJY3</accession>
<dbReference type="OMA" id="EDPYEHG"/>
<dbReference type="Pfam" id="PF00069">
    <property type="entry name" value="Pkinase"/>
    <property type="match status" value="1"/>
</dbReference>
<name>A0A059JJY3_TRIIM</name>
<evidence type="ECO:0000313" key="3">
    <source>
        <dbReference type="Proteomes" id="UP000024533"/>
    </source>
</evidence>
<dbReference type="InterPro" id="IPR000719">
    <property type="entry name" value="Prot_kinase_dom"/>
</dbReference>
<dbReference type="Proteomes" id="UP000024533">
    <property type="component" value="Unassembled WGS sequence"/>
</dbReference>
<keyword evidence="2" id="KW-0808">Transferase</keyword>
<comment type="caution">
    <text evidence="2">The sequence shown here is derived from an EMBL/GenBank/DDBJ whole genome shotgun (WGS) entry which is preliminary data.</text>
</comment>
<organism evidence="2 3">
    <name type="scientific">Trichophyton interdigitale (strain MR816)</name>
    <dbReference type="NCBI Taxonomy" id="1215338"/>
    <lineage>
        <taxon>Eukaryota</taxon>
        <taxon>Fungi</taxon>
        <taxon>Dikarya</taxon>
        <taxon>Ascomycota</taxon>
        <taxon>Pezizomycotina</taxon>
        <taxon>Eurotiomycetes</taxon>
        <taxon>Eurotiomycetidae</taxon>
        <taxon>Onygenales</taxon>
        <taxon>Arthrodermataceae</taxon>
        <taxon>Trichophyton</taxon>
    </lineage>
</organism>
<dbReference type="HOGENOM" id="CLU_000288_31_1_1"/>
<dbReference type="InterPro" id="IPR011009">
    <property type="entry name" value="Kinase-like_dom_sf"/>
</dbReference>
<dbReference type="InterPro" id="IPR051681">
    <property type="entry name" value="Ser/Thr_Kinases-Pseudokinases"/>
</dbReference>
<keyword evidence="2" id="KW-0418">Kinase</keyword>
<reference evidence="2 3" key="1">
    <citation type="submission" date="2014-02" db="EMBL/GenBank/DDBJ databases">
        <title>The Genome Sequence of Trichophyton interdigitale MR816.</title>
        <authorList>
            <consortium name="The Broad Institute Genomics Platform"/>
            <person name="Cuomo C.A."/>
            <person name="White T.C."/>
            <person name="Graser Y."/>
            <person name="Martinez-Rossi N."/>
            <person name="Heitman J."/>
            <person name="Young S.K."/>
            <person name="Zeng Q."/>
            <person name="Gargeya S."/>
            <person name="Abouelleil A."/>
            <person name="Alvarado L."/>
            <person name="Chapman S.B."/>
            <person name="Gainer-Dewar J."/>
            <person name="Goldberg J."/>
            <person name="Griggs A."/>
            <person name="Gujja S."/>
            <person name="Hansen M."/>
            <person name="Howarth C."/>
            <person name="Imamovic A."/>
            <person name="Larimer J."/>
            <person name="Martinez D."/>
            <person name="Murphy C."/>
            <person name="Pearson M.D."/>
            <person name="Persinoti G."/>
            <person name="Poon T."/>
            <person name="Priest M."/>
            <person name="Roberts A.D."/>
            <person name="Saif S."/>
            <person name="Shea T.D."/>
            <person name="Sykes S.N."/>
            <person name="Wortman J."/>
            <person name="Nusbaum C."/>
            <person name="Birren B."/>
        </authorList>
    </citation>
    <scope>NUCLEOTIDE SEQUENCE [LARGE SCALE GENOMIC DNA]</scope>
    <source>
        <strain evidence="2 3">MR816</strain>
    </source>
</reference>
<dbReference type="PANTHER" id="PTHR44329">
    <property type="entry name" value="SERINE/THREONINE-PROTEIN KINASE TNNI3K-RELATED"/>
    <property type="match status" value="1"/>
</dbReference>
<sequence>MSLEHPLDSLHWIGEGANCYVYEVTPLIVVKVPKSGDQEREQFRKELKVLDILSHHPPCPYVISSFLHNNDCIFLEYMRDICLSWRIQQNHIRDHVTMRVVRVEKLEPLDLRKIWMSDLSRGVAFLESLNLAHGDLRPENILLDRNRLKLSDFDCTSEIGSVFEACIAPYGRLLGREGGSDEGTAGLLGPRTEQFALGSLFYLINYGFEVYGDQCLGDDPSGREHGPAVLNLLQEMVFPELSGEAAIDSIIMKCWHGEYKTVAELASDTECLLCPGCIDRNEIENTPISPEDLSSRRKVCEAFVACGLSKTLSSQNPRRLGQRINRRHICWTLLRQEGLSIG</sequence>
<dbReference type="OrthoDB" id="4172350at2759"/>
<keyword evidence="3" id="KW-1185">Reference proteome</keyword>
<dbReference type="PROSITE" id="PS50011">
    <property type="entry name" value="PROTEIN_KINASE_DOM"/>
    <property type="match status" value="1"/>
</dbReference>
<proteinExistence type="predicted"/>
<dbReference type="AlphaFoldDB" id="A0A059JJY3"/>
<dbReference type="EMBL" id="AOKY01000022">
    <property type="protein sequence ID" value="KDB27998.1"/>
    <property type="molecule type" value="Genomic_DNA"/>
</dbReference>
<dbReference type="STRING" id="1215338.A0A059JJY3"/>
<evidence type="ECO:0000313" key="2">
    <source>
        <dbReference type="EMBL" id="KDB27998.1"/>
    </source>
</evidence>
<feature type="domain" description="Protein kinase" evidence="1">
    <location>
        <begin position="7"/>
        <end position="339"/>
    </location>
</feature>
<dbReference type="SUPFAM" id="SSF56112">
    <property type="entry name" value="Protein kinase-like (PK-like)"/>
    <property type="match status" value="1"/>
</dbReference>
<keyword evidence="2" id="KW-0723">Serine/threonine-protein kinase</keyword>